<comment type="caution">
    <text evidence="2">The sequence shown here is derived from an EMBL/GenBank/DDBJ whole genome shotgun (WGS) entry which is preliminary data.</text>
</comment>
<name>A0ABP7TNT1_9BURK</name>
<dbReference type="Gene3D" id="3.30.1380.10">
    <property type="match status" value="1"/>
</dbReference>
<keyword evidence="3" id="KW-1185">Reference proteome</keyword>
<reference evidence="3" key="1">
    <citation type="journal article" date="2019" name="Int. J. Syst. Evol. Microbiol.">
        <title>The Global Catalogue of Microorganisms (GCM) 10K type strain sequencing project: providing services to taxonomists for standard genome sequencing and annotation.</title>
        <authorList>
            <consortium name="The Broad Institute Genomics Platform"/>
            <consortium name="The Broad Institute Genome Sequencing Center for Infectious Disease"/>
            <person name="Wu L."/>
            <person name="Ma J."/>
        </authorList>
    </citation>
    <scope>NUCLEOTIDE SEQUENCE [LARGE SCALE GENOMIC DNA]</scope>
    <source>
        <strain evidence="3">JCM 16673</strain>
    </source>
</reference>
<evidence type="ECO:0000256" key="1">
    <source>
        <dbReference type="SAM" id="MobiDB-lite"/>
    </source>
</evidence>
<accession>A0ABP7TNT1</accession>
<evidence type="ECO:0000313" key="3">
    <source>
        <dbReference type="Proteomes" id="UP001501353"/>
    </source>
</evidence>
<dbReference type="EMBL" id="BAAAZE010000012">
    <property type="protein sequence ID" value="GAA4029020.1"/>
    <property type="molecule type" value="Genomic_DNA"/>
</dbReference>
<feature type="region of interest" description="Disordered" evidence="1">
    <location>
        <begin position="152"/>
        <end position="178"/>
    </location>
</feature>
<sequence length="178" mass="19836">MTEQERLRRNAARLLELYPSFSKRVKRMLEDLESRGLHPRLQDAWRTPEDQLRAYRDGYSKLKFGFHNVTGPDGEPAALAVDVLDNSTPSSPSTAFLLQLSDAAEKAGLHSGIRWGLPSRLAAAIDRAIAANDWQARIKPGWDPSHIETTEVTVAQARSGRRPTELPNGSDPNQIERA</sequence>
<gene>
    <name evidence="2" type="ORF">GCM10022212_28940</name>
</gene>
<dbReference type="InterPro" id="IPR009045">
    <property type="entry name" value="Zn_M74/Hedgehog-like"/>
</dbReference>
<protein>
    <submittedName>
        <fullName evidence="2">Uncharacterized protein</fullName>
    </submittedName>
</protein>
<evidence type="ECO:0000313" key="2">
    <source>
        <dbReference type="EMBL" id="GAA4029020.1"/>
    </source>
</evidence>
<proteinExistence type="predicted"/>
<dbReference type="RefSeq" id="WP_344764178.1">
    <property type="nucleotide sequence ID" value="NZ_BAAAZE010000012.1"/>
</dbReference>
<dbReference type="Proteomes" id="UP001501353">
    <property type="component" value="Unassembled WGS sequence"/>
</dbReference>
<organism evidence="2 3">
    <name type="scientific">Actimicrobium antarcticum</name>
    <dbReference type="NCBI Taxonomy" id="1051899"/>
    <lineage>
        <taxon>Bacteria</taxon>
        <taxon>Pseudomonadati</taxon>
        <taxon>Pseudomonadota</taxon>
        <taxon>Betaproteobacteria</taxon>
        <taxon>Burkholderiales</taxon>
        <taxon>Oxalobacteraceae</taxon>
        <taxon>Actimicrobium</taxon>
    </lineage>
</organism>
<dbReference type="SUPFAM" id="SSF55166">
    <property type="entry name" value="Hedgehog/DD-peptidase"/>
    <property type="match status" value="1"/>
</dbReference>